<proteinExistence type="predicted"/>
<organism evidence="2 3">
    <name type="scientific">Saltatorellus ferox</name>
    <dbReference type="NCBI Taxonomy" id="2528018"/>
    <lineage>
        <taxon>Bacteria</taxon>
        <taxon>Pseudomonadati</taxon>
        <taxon>Planctomycetota</taxon>
        <taxon>Planctomycetia</taxon>
        <taxon>Planctomycetia incertae sedis</taxon>
        <taxon>Saltatorellus</taxon>
    </lineage>
</organism>
<keyword evidence="3" id="KW-1185">Reference proteome</keyword>
<dbReference type="EMBL" id="CP036434">
    <property type="protein sequence ID" value="QDV07309.1"/>
    <property type="molecule type" value="Genomic_DNA"/>
</dbReference>
<evidence type="ECO:0000256" key="1">
    <source>
        <dbReference type="SAM" id="SignalP"/>
    </source>
</evidence>
<protein>
    <submittedName>
        <fullName evidence="2">Uncharacterized protein</fullName>
    </submittedName>
</protein>
<reference evidence="2 3" key="1">
    <citation type="submission" date="2019-02" db="EMBL/GenBank/DDBJ databases">
        <title>Deep-cultivation of Planctomycetes and their phenomic and genomic characterization uncovers novel biology.</title>
        <authorList>
            <person name="Wiegand S."/>
            <person name="Jogler M."/>
            <person name="Boedeker C."/>
            <person name="Pinto D."/>
            <person name="Vollmers J."/>
            <person name="Rivas-Marin E."/>
            <person name="Kohn T."/>
            <person name="Peeters S.H."/>
            <person name="Heuer A."/>
            <person name="Rast P."/>
            <person name="Oberbeckmann S."/>
            <person name="Bunk B."/>
            <person name="Jeske O."/>
            <person name="Meyerdierks A."/>
            <person name="Storesund J.E."/>
            <person name="Kallscheuer N."/>
            <person name="Luecker S."/>
            <person name="Lage O.M."/>
            <person name="Pohl T."/>
            <person name="Merkel B.J."/>
            <person name="Hornburger P."/>
            <person name="Mueller R.-W."/>
            <person name="Bruemmer F."/>
            <person name="Labrenz M."/>
            <person name="Spormann A.M."/>
            <person name="Op den Camp H."/>
            <person name="Overmann J."/>
            <person name="Amann R."/>
            <person name="Jetten M.S.M."/>
            <person name="Mascher T."/>
            <person name="Medema M.H."/>
            <person name="Devos D.P."/>
            <person name="Kaster A.-K."/>
            <person name="Ovreas L."/>
            <person name="Rohde M."/>
            <person name="Galperin M.Y."/>
            <person name="Jogler C."/>
        </authorList>
    </citation>
    <scope>NUCLEOTIDE SEQUENCE [LARGE SCALE GENOMIC DNA]</scope>
    <source>
        <strain evidence="2 3">Poly30</strain>
    </source>
</reference>
<accession>A0A518ET93</accession>
<evidence type="ECO:0000313" key="2">
    <source>
        <dbReference type="EMBL" id="QDV07309.1"/>
    </source>
</evidence>
<feature type="signal peptide" evidence="1">
    <location>
        <begin position="1"/>
        <end position="31"/>
    </location>
</feature>
<dbReference type="PROSITE" id="PS51257">
    <property type="entry name" value="PROKAR_LIPOPROTEIN"/>
    <property type="match status" value="1"/>
</dbReference>
<keyword evidence="1" id="KW-0732">Signal</keyword>
<sequence length="425" mass="45969" precursor="true">MLQRSVRGLLGPARGLRVLFCACLGVCVLSAGCRTTTVATSNLDAVLSSRDTFRYRAATSGVWGDLWRTSVGAIRSIGGTGAQAPDEKDVRNPSRVALQNLLDLATSKEGNEAWRDNEKVRTFARYATSAPSQLCRERAVLELVPHALRLKITEPYKEPPAAANQEELRQALEGLVDATRRIVAERNGVSATASADFEAAIEVLEATRVNVAGGSRLLRAIAPFLKGSALRAGLPDAQRQRLEELSLKVQREIVTEALYAGLVDRTDVVRAAAMRANVAVYGEDFAIEALLSLVPRRNTADPVAEAYSRFGAPPVPVQFDMTYIAVCEAFERSGLPFAAKKPTSLGVETRGTIFATLWQIAINDLNFGDRSRIAAMKALDAVSGAQLDTLRSEEWDTWFRGVAPALEEELRALKKSESAASAPDA</sequence>
<evidence type="ECO:0000313" key="3">
    <source>
        <dbReference type="Proteomes" id="UP000320390"/>
    </source>
</evidence>
<dbReference type="AlphaFoldDB" id="A0A518ET93"/>
<dbReference type="Proteomes" id="UP000320390">
    <property type="component" value="Chromosome"/>
</dbReference>
<feature type="chain" id="PRO_5021996195" evidence="1">
    <location>
        <begin position="32"/>
        <end position="425"/>
    </location>
</feature>
<gene>
    <name evidence="2" type="ORF">Poly30_28320</name>
</gene>
<name>A0A518ET93_9BACT</name>